<gene>
    <name evidence="1" type="ORF">N7505_007841</name>
</gene>
<dbReference type="Proteomes" id="UP001220256">
    <property type="component" value="Unassembled WGS sequence"/>
</dbReference>
<organism evidence="1 2">
    <name type="scientific">Penicillium chrysogenum</name>
    <name type="common">Penicillium notatum</name>
    <dbReference type="NCBI Taxonomy" id="5076"/>
    <lineage>
        <taxon>Eukaryota</taxon>
        <taxon>Fungi</taxon>
        <taxon>Dikarya</taxon>
        <taxon>Ascomycota</taxon>
        <taxon>Pezizomycotina</taxon>
        <taxon>Eurotiomycetes</taxon>
        <taxon>Eurotiomycetidae</taxon>
        <taxon>Eurotiales</taxon>
        <taxon>Aspergillaceae</taxon>
        <taxon>Penicillium</taxon>
        <taxon>Penicillium chrysogenum species complex</taxon>
    </lineage>
</organism>
<name>A0ABQ8WFV2_PENCH</name>
<evidence type="ECO:0000313" key="2">
    <source>
        <dbReference type="Proteomes" id="UP001220256"/>
    </source>
</evidence>
<comment type="caution">
    <text evidence="1">The sequence shown here is derived from an EMBL/GenBank/DDBJ whole genome shotgun (WGS) entry which is preliminary data.</text>
</comment>
<sequence>MSRSQRSDFTSSLYGGDLVDLSYLSTGQITPSISQHTIDSSFRRPDDPLLLPSSLKRVGRDRRKGFVLYETMPHNDFVDWWLETDYGRKSKITSFLQTERTIPTTRLGRGSPPVSYAKLATIPSFEHPSFKRIIHEARSAPSPPVIPSADTIRRRLGSLAKDRQQCILRTLPSGSKISIALDC</sequence>
<accession>A0ABQ8WFV2</accession>
<dbReference type="EMBL" id="JAPVEB010000004">
    <property type="protein sequence ID" value="KAJ5265048.1"/>
    <property type="molecule type" value="Genomic_DNA"/>
</dbReference>
<protein>
    <submittedName>
        <fullName evidence="1">Uncharacterized protein</fullName>
    </submittedName>
</protein>
<reference evidence="1 2" key="1">
    <citation type="journal article" date="2023" name="IMA Fungus">
        <title>Comparative genomic study of the Penicillium genus elucidates a diverse pangenome and 15 lateral gene transfer events.</title>
        <authorList>
            <person name="Petersen C."/>
            <person name="Sorensen T."/>
            <person name="Nielsen M.R."/>
            <person name="Sondergaard T.E."/>
            <person name="Sorensen J.L."/>
            <person name="Fitzpatrick D.A."/>
            <person name="Frisvad J.C."/>
            <person name="Nielsen K.L."/>
        </authorList>
    </citation>
    <scope>NUCLEOTIDE SEQUENCE [LARGE SCALE GENOMIC DNA]</scope>
    <source>
        <strain evidence="1 2">IBT 3361</strain>
    </source>
</reference>
<keyword evidence="2" id="KW-1185">Reference proteome</keyword>
<evidence type="ECO:0000313" key="1">
    <source>
        <dbReference type="EMBL" id="KAJ5265048.1"/>
    </source>
</evidence>
<proteinExistence type="predicted"/>